<dbReference type="AlphaFoldDB" id="E6W4F4"/>
<comment type="similarity">
    <text evidence="7">Belongs to the DEAD box helicase family.</text>
</comment>
<dbReference type="PANTHER" id="PTHR47963">
    <property type="entry name" value="DEAD-BOX ATP-DEPENDENT RNA HELICASE 47, MITOCHONDRIAL"/>
    <property type="match status" value="1"/>
</dbReference>
<dbReference type="Pfam" id="PF00270">
    <property type="entry name" value="DEAD"/>
    <property type="match status" value="1"/>
</dbReference>
<evidence type="ECO:0000256" key="5">
    <source>
        <dbReference type="ARBA" id="ARBA00022840"/>
    </source>
</evidence>
<dbReference type="InterPro" id="IPR014014">
    <property type="entry name" value="RNA_helicase_DEAD_Q_motif"/>
</dbReference>
<evidence type="ECO:0000256" key="4">
    <source>
        <dbReference type="ARBA" id="ARBA00022806"/>
    </source>
</evidence>
<protein>
    <recommendedName>
        <fullName evidence="1">RNA helicase</fullName>
        <ecNumber evidence="1">3.6.4.13</ecNumber>
    </recommendedName>
</protein>
<dbReference type="CDD" id="cd00268">
    <property type="entry name" value="DEADc"/>
    <property type="match status" value="1"/>
</dbReference>
<keyword evidence="5 7" id="KW-0067">ATP-binding</keyword>
<dbReference type="InterPro" id="IPR050547">
    <property type="entry name" value="DEAD_box_RNA_helicases"/>
</dbReference>
<evidence type="ECO:0000256" key="7">
    <source>
        <dbReference type="RuleBase" id="RU000492"/>
    </source>
</evidence>
<dbReference type="InterPro" id="IPR044742">
    <property type="entry name" value="DEAD/DEAH_RhlB"/>
</dbReference>
<dbReference type="OrthoDB" id="9805696at2"/>
<reference evidence="12 13" key="1">
    <citation type="submission" date="2010-12" db="EMBL/GenBank/DDBJ databases">
        <title>Complete sequence of Desulfurispirillum indicum S5.</title>
        <authorList>
            <consortium name="US DOE Joint Genome Institute"/>
            <person name="Lucas S."/>
            <person name="Copeland A."/>
            <person name="Lapidus A."/>
            <person name="Cheng J.-F."/>
            <person name="Goodwin L."/>
            <person name="Pitluck S."/>
            <person name="Chertkov O."/>
            <person name="Held B."/>
            <person name="Detter J.C."/>
            <person name="Han C."/>
            <person name="Tapia R."/>
            <person name="Land M."/>
            <person name="Hauser L."/>
            <person name="Kyrpides N."/>
            <person name="Ivanova N."/>
            <person name="Mikhailova N."/>
            <person name="Haggblom M."/>
            <person name="Rauschenbach I."/>
            <person name="Bini E."/>
            <person name="Woyke T."/>
        </authorList>
    </citation>
    <scope>NUCLEOTIDE SEQUENCE [LARGE SCALE GENOMIC DNA]</scope>
    <source>
        <strain evidence="13">ATCC BAA-1389 / DSM 22839 / S5</strain>
    </source>
</reference>
<dbReference type="FunCoup" id="E6W4F4">
    <property type="interactions" value="398"/>
</dbReference>
<dbReference type="InterPro" id="IPR001650">
    <property type="entry name" value="Helicase_C-like"/>
</dbReference>
<keyword evidence="4 7" id="KW-0347">Helicase</keyword>
<feature type="short sequence motif" description="Q motif" evidence="6">
    <location>
        <begin position="8"/>
        <end position="36"/>
    </location>
</feature>
<dbReference type="EMBL" id="CP002432">
    <property type="protein sequence ID" value="ADU65928.1"/>
    <property type="molecule type" value="Genomic_DNA"/>
</dbReference>
<accession>E6W4F4</accession>
<sequence>MTASSPVDSFESLGLSAQTLQALREKGFEKPTSIQKACIPLVLHQHVDVVGQAQTGTGKTAAFGLPIIETVKPERRQIQALILTPTRELALQVADEITSLCGSMKLDIATLYGGQSIGLQIQKLRRGVHIAVGTPGRIQDLIDRGNLDLSHLEYVVLDEADEMLNMGFIEDIENILQHTPAEKRMLLFSATMPRPILNLAKRYMSTYEHVVAEQTQKTTSLTDQIYYEVREADKFEALCRVIDITPDFYGVVFCRTKVDADEITRRLQHRKYVTEALHGDVSQNQREKILDAFRRKRLNILVATDVAARGIDVQNLTHVINFSLPQSPESYVHRVGRTGRAGKEGTAITFISPAEFRKLAFIQKITQTTIRRQELPDVNTVIKLKKESIAGALENLIESGEYQQHGDFAQDILQKHSAQNIVAALIQHFYRDELDPASYREIQRVVFEKDKLKPKAPFVKGRKSSGPKKPFKPANKRVKHTGSAPRKK</sequence>
<dbReference type="SMART" id="SM00490">
    <property type="entry name" value="HELICc"/>
    <property type="match status" value="1"/>
</dbReference>
<dbReference type="PROSITE" id="PS51192">
    <property type="entry name" value="HELICASE_ATP_BIND_1"/>
    <property type="match status" value="1"/>
</dbReference>
<evidence type="ECO:0000313" key="13">
    <source>
        <dbReference type="Proteomes" id="UP000002572"/>
    </source>
</evidence>
<dbReference type="GO" id="GO:0003724">
    <property type="term" value="F:RNA helicase activity"/>
    <property type="evidence" value="ECO:0007669"/>
    <property type="project" value="UniProtKB-EC"/>
</dbReference>
<dbReference type="InterPro" id="IPR014001">
    <property type="entry name" value="Helicase_ATP-bd"/>
</dbReference>
<feature type="region of interest" description="Disordered" evidence="8">
    <location>
        <begin position="456"/>
        <end position="488"/>
    </location>
</feature>
<evidence type="ECO:0000256" key="8">
    <source>
        <dbReference type="SAM" id="MobiDB-lite"/>
    </source>
</evidence>
<dbReference type="InParanoid" id="E6W4F4"/>
<organism evidence="12 13">
    <name type="scientific">Desulfurispirillum indicum (strain ATCC BAA-1389 / DSM 22839 / S5)</name>
    <dbReference type="NCBI Taxonomy" id="653733"/>
    <lineage>
        <taxon>Bacteria</taxon>
        <taxon>Pseudomonadati</taxon>
        <taxon>Chrysiogenota</taxon>
        <taxon>Chrysiogenia</taxon>
        <taxon>Chrysiogenales</taxon>
        <taxon>Chrysiogenaceae</taxon>
        <taxon>Desulfurispirillum</taxon>
    </lineage>
</organism>
<evidence type="ECO:0000256" key="3">
    <source>
        <dbReference type="ARBA" id="ARBA00022801"/>
    </source>
</evidence>
<dbReference type="KEGG" id="din:Selin_1193"/>
<evidence type="ECO:0000259" key="9">
    <source>
        <dbReference type="PROSITE" id="PS51192"/>
    </source>
</evidence>
<evidence type="ECO:0000256" key="2">
    <source>
        <dbReference type="ARBA" id="ARBA00022741"/>
    </source>
</evidence>
<dbReference type="STRING" id="653733.Selin_1193"/>
<keyword evidence="13" id="KW-1185">Reference proteome</keyword>
<dbReference type="PROSITE" id="PS51194">
    <property type="entry name" value="HELICASE_CTER"/>
    <property type="match status" value="1"/>
</dbReference>
<dbReference type="InterPro" id="IPR011545">
    <property type="entry name" value="DEAD/DEAH_box_helicase_dom"/>
</dbReference>
<dbReference type="SUPFAM" id="SSF52540">
    <property type="entry name" value="P-loop containing nucleoside triphosphate hydrolases"/>
    <property type="match status" value="1"/>
</dbReference>
<keyword evidence="2 7" id="KW-0547">Nucleotide-binding</keyword>
<feature type="domain" description="DEAD-box RNA helicase Q" evidence="11">
    <location>
        <begin position="8"/>
        <end position="36"/>
    </location>
</feature>
<evidence type="ECO:0000256" key="1">
    <source>
        <dbReference type="ARBA" id="ARBA00012552"/>
    </source>
</evidence>
<dbReference type="PROSITE" id="PS51195">
    <property type="entry name" value="Q_MOTIF"/>
    <property type="match status" value="1"/>
</dbReference>
<dbReference type="EC" id="3.6.4.13" evidence="1"/>
<dbReference type="Gene3D" id="3.40.50.300">
    <property type="entry name" value="P-loop containing nucleotide triphosphate hydrolases"/>
    <property type="match status" value="2"/>
</dbReference>
<gene>
    <name evidence="12" type="ordered locus">Selin_1193</name>
</gene>
<dbReference type="CDD" id="cd18787">
    <property type="entry name" value="SF2_C_DEAD"/>
    <property type="match status" value="1"/>
</dbReference>
<evidence type="ECO:0000259" key="10">
    <source>
        <dbReference type="PROSITE" id="PS51194"/>
    </source>
</evidence>
<dbReference type="RefSeq" id="WP_013505809.1">
    <property type="nucleotide sequence ID" value="NC_014836.1"/>
</dbReference>
<dbReference type="GO" id="GO:0016787">
    <property type="term" value="F:hydrolase activity"/>
    <property type="evidence" value="ECO:0007669"/>
    <property type="project" value="UniProtKB-KW"/>
</dbReference>
<feature type="compositionally biased region" description="Basic residues" evidence="8">
    <location>
        <begin position="460"/>
        <end position="488"/>
    </location>
</feature>
<dbReference type="InterPro" id="IPR000629">
    <property type="entry name" value="RNA-helicase_DEAD-box_CS"/>
</dbReference>
<dbReference type="HOGENOM" id="CLU_003041_21_1_0"/>
<evidence type="ECO:0000259" key="11">
    <source>
        <dbReference type="PROSITE" id="PS51195"/>
    </source>
</evidence>
<feature type="domain" description="Helicase ATP-binding" evidence="9">
    <location>
        <begin position="40"/>
        <end position="210"/>
    </location>
</feature>
<dbReference type="InterPro" id="IPR027417">
    <property type="entry name" value="P-loop_NTPase"/>
</dbReference>
<dbReference type="Pfam" id="PF00271">
    <property type="entry name" value="Helicase_C"/>
    <property type="match status" value="1"/>
</dbReference>
<dbReference type="Proteomes" id="UP000002572">
    <property type="component" value="Chromosome"/>
</dbReference>
<dbReference type="eggNOG" id="COG0513">
    <property type="taxonomic scope" value="Bacteria"/>
</dbReference>
<dbReference type="PROSITE" id="PS00039">
    <property type="entry name" value="DEAD_ATP_HELICASE"/>
    <property type="match status" value="1"/>
</dbReference>
<evidence type="ECO:0000256" key="6">
    <source>
        <dbReference type="PROSITE-ProRule" id="PRU00552"/>
    </source>
</evidence>
<name>E6W4F4_DESIS</name>
<dbReference type="PANTHER" id="PTHR47963:SF8">
    <property type="entry name" value="ATP-DEPENDENT RNA HELICASE DEAD"/>
    <property type="match status" value="1"/>
</dbReference>
<feature type="domain" description="Helicase C-terminal" evidence="10">
    <location>
        <begin position="221"/>
        <end position="383"/>
    </location>
</feature>
<evidence type="ECO:0000313" key="12">
    <source>
        <dbReference type="EMBL" id="ADU65928.1"/>
    </source>
</evidence>
<dbReference type="SMART" id="SM00487">
    <property type="entry name" value="DEXDc"/>
    <property type="match status" value="1"/>
</dbReference>
<proteinExistence type="inferred from homology"/>
<dbReference type="GO" id="GO:0003723">
    <property type="term" value="F:RNA binding"/>
    <property type="evidence" value="ECO:0007669"/>
    <property type="project" value="TreeGrafter"/>
</dbReference>
<keyword evidence="3 7" id="KW-0378">Hydrolase</keyword>
<dbReference type="GO" id="GO:0005524">
    <property type="term" value="F:ATP binding"/>
    <property type="evidence" value="ECO:0007669"/>
    <property type="project" value="UniProtKB-KW"/>
</dbReference>